<accession>A0A927RFC8</accession>
<dbReference type="EMBL" id="JADBEM010000001">
    <property type="protein sequence ID" value="MBE1613219.1"/>
    <property type="molecule type" value="Genomic_DNA"/>
</dbReference>
<feature type="transmembrane region" description="Helical" evidence="2">
    <location>
        <begin position="262"/>
        <end position="285"/>
    </location>
</feature>
<keyword evidence="2" id="KW-0812">Transmembrane</keyword>
<feature type="transmembrane region" description="Helical" evidence="2">
    <location>
        <begin position="7"/>
        <end position="31"/>
    </location>
</feature>
<dbReference type="SUPFAM" id="SSF48317">
    <property type="entry name" value="Acid phosphatase/Vanadium-dependent haloperoxidase"/>
    <property type="match status" value="1"/>
</dbReference>
<organism evidence="4 5">
    <name type="scientific">Actinopolymorpha pittospori</name>
    <dbReference type="NCBI Taxonomy" id="648752"/>
    <lineage>
        <taxon>Bacteria</taxon>
        <taxon>Bacillati</taxon>
        <taxon>Actinomycetota</taxon>
        <taxon>Actinomycetes</taxon>
        <taxon>Propionibacteriales</taxon>
        <taxon>Actinopolymorphaceae</taxon>
        <taxon>Actinopolymorpha</taxon>
    </lineage>
</organism>
<dbReference type="Proteomes" id="UP000638648">
    <property type="component" value="Unassembled WGS sequence"/>
</dbReference>
<dbReference type="Pfam" id="PF01569">
    <property type="entry name" value="PAP2"/>
    <property type="match status" value="1"/>
</dbReference>
<reference evidence="4" key="1">
    <citation type="submission" date="2020-10" db="EMBL/GenBank/DDBJ databases">
        <title>Sequencing the genomes of 1000 actinobacteria strains.</title>
        <authorList>
            <person name="Klenk H.-P."/>
        </authorList>
    </citation>
    <scope>NUCLEOTIDE SEQUENCE</scope>
    <source>
        <strain evidence="4">DSM 45354</strain>
    </source>
</reference>
<feature type="transmembrane region" description="Helical" evidence="2">
    <location>
        <begin position="224"/>
        <end position="242"/>
    </location>
</feature>
<dbReference type="SMART" id="SM00014">
    <property type="entry name" value="acidPPc"/>
    <property type="match status" value="1"/>
</dbReference>
<feature type="domain" description="Phosphatidic acid phosphatase type 2/haloperoxidase" evidence="3">
    <location>
        <begin position="88"/>
        <end position="199"/>
    </location>
</feature>
<evidence type="ECO:0000256" key="1">
    <source>
        <dbReference type="SAM" id="MobiDB-lite"/>
    </source>
</evidence>
<protein>
    <submittedName>
        <fullName evidence="4">Membrane-associated phospholipid phosphatase</fullName>
    </submittedName>
</protein>
<feature type="transmembrane region" description="Helical" evidence="2">
    <location>
        <begin position="90"/>
        <end position="108"/>
    </location>
</feature>
<feature type="transmembrane region" description="Helical" evidence="2">
    <location>
        <begin position="157"/>
        <end position="178"/>
    </location>
</feature>
<evidence type="ECO:0000313" key="4">
    <source>
        <dbReference type="EMBL" id="MBE1613219.1"/>
    </source>
</evidence>
<keyword evidence="2" id="KW-0472">Membrane</keyword>
<comment type="caution">
    <text evidence="4">The sequence shown here is derived from an EMBL/GenBank/DDBJ whole genome shotgun (WGS) entry which is preliminary data.</text>
</comment>
<feature type="region of interest" description="Disordered" evidence="1">
    <location>
        <begin position="304"/>
        <end position="326"/>
    </location>
</feature>
<keyword evidence="5" id="KW-1185">Reference proteome</keyword>
<dbReference type="AlphaFoldDB" id="A0A927RFC8"/>
<feature type="transmembrane region" description="Helical" evidence="2">
    <location>
        <begin position="61"/>
        <end position="83"/>
    </location>
</feature>
<evidence type="ECO:0000259" key="3">
    <source>
        <dbReference type="SMART" id="SM00014"/>
    </source>
</evidence>
<dbReference type="InterPro" id="IPR036938">
    <property type="entry name" value="PAP2/HPO_sf"/>
</dbReference>
<evidence type="ECO:0000256" key="2">
    <source>
        <dbReference type="SAM" id="Phobius"/>
    </source>
</evidence>
<sequence>MLRLVRGLVAAWLALLAVVQLAVLGLVWWIFIRTPHGQVLDASVLRATRIGRAQVEGMVDALLNAVSVASLLVATVVIGFVALARRRYRLAIVATLLIACANLSSQILKRYAIDRPDLGIAGTDIGAPNSMPSGHMTVATSIVVAAVLVLPPQLTSLTAVLGAGYAAATGIATLSAGWHRPSDALAALLVVGTWASGAGTILLLGQKREPVTEPAATHHRTVAILALAGASLLVVAVLAIGLTDHGELTAPVDLGPGRLVGAYVGGAAGVAGGTGLMMAVVLSTVHRVVPTLHRPTLIDTIVDTLPLPNHPSGDDASGSTDETRTA</sequence>
<dbReference type="Gene3D" id="1.20.144.10">
    <property type="entry name" value="Phosphatidic acid phosphatase type 2/haloperoxidase"/>
    <property type="match status" value="1"/>
</dbReference>
<name>A0A927RFC8_9ACTN</name>
<dbReference type="InterPro" id="IPR000326">
    <property type="entry name" value="PAP2/HPO"/>
</dbReference>
<evidence type="ECO:0000313" key="5">
    <source>
        <dbReference type="Proteomes" id="UP000638648"/>
    </source>
</evidence>
<proteinExistence type="predicted"/>
<feature type="transmembrane region" description="Helical" evidence="2">
    <location>
        <begin position="133"/>
        <end position="150"/>
    </location>
</feature>
<gene>
    <name evidence="4" type="ORF">HEB94_010067</name>
</gene>
<feature type="transmembrane region" description="Helical" evidence="2">
    <location>
        <begin position="184"/>
        <end position="204"/>
    </location>
</feature>
<dbReference type="RefSeq" id="WP_192756128.1">
    <property type="nucleotide sequence ID" value="NZ_BAABJL010000160.1"/>
</dbReference>
<keyword evidence="2" id="KW-1133">Transmembrane helix</keyword>